<dbReference type="CTD" id="20248400"/>
<feature type="region of interest" description="Disordered" evidence="1">
    <location>
        <begin position="182"/>
        <end position="213"/>
    </location>
</feature>
<dbReference type="AlphaFoldDB" id="V4B0X7"/>
<dbReference type="HOGENOM" id="CLU_1295658_0_0_1"/>
<keyword evidence="3" id="KW-1185">Reference proteome</keyword>
<evidence type="ECO:0000256" key="1">
    <source>
        <dbReference type="SAM" id="MobiDB-lite"/>
    </source>
</evidence>
<accession>V4B0X7</accession>
<feature type="compositionally biased region" description="Basic and acidic residues" evidence="1">
    <location>
        <begin position="104"/>
        <end position="115"/>
    </location>
</feature>
<protein>
    <submittedName>
        <fullName evidence="2">Uncharacterized protein</fullName>
    </submittedName>
</protein>
<feature type="compositionally biased region" description="Basic residues" evidence="1">
    <location>
        <begin position="78"/>
        <end position="90"/>
    </location>
</feature>
<dbReference type="GeneID" id="20248400"/>
<feature type="region of interest" description="Disordered" evidence="1">
    <location>
        <begin position="34"/>
        <end position="115"/>
    </location>
</feature>
<evidence type="ECO:0000313" key="3">
    <source>
        <dbReference type="Proteomes" id="UP000030746"/>
    </source>
</evidence>
<evidence type="ECO:0000313" key="2">
    <source>
        <dbReference type="EMBL" id="ESO99886.1"/>
    </source>
</evidence>
<dbReference type="Proteomes" id="UP000030746">
    <property type="component" value="Unassembled WGS sequence"/>
</dbReference>
<name>V4B0X7_LOTGI</name>
<feature type="compositionally biased region" description="Low complexity" evidence="1">
    <location>
        <begin position="44"/>
        <end position="58"/>
    </location>
</feature>
<sequence length="213" mass="23739">MNSFERFESILSSSDQYVFPVIEANPAYVSVDELQNDKEDVNNDADTTTAAPTYAAVKKTNESKPIAETATVYSSVQKKQKKEANKKKDKKKSDVKKTMIGNDIKSERQNAKTKKAGEVYENVGIIGKANIGQENVYENNSLEIPGERVNKDSDDLVYVDLKFDKDPTNKVFTKPADEVTVEYGSIDYGKRGPTPPPASDSSDEEMDYLPPRH</sequence>
<reference evidence="2 3" key="1">
    <citation type="journal article" date="2013" name="Nature">
        <title>Insights into bilaterian evolution from three spiralian genomes.</title>
        <authorList>
            <person name="Simakov O."/>
            <person name="Marletaz F."/>
            <person name="Cho S.J."/>
            <person name="Edsinger-Gonzales E."/>
            <person name="Havlak P."/>
            <person name="Hellsten U."/>
            <person name="Kuo D.H."/>
            <person name="Larsson T."/>
            <person name="Lv J."/>
            <person name="Arendt D."/>
            <person name="Savage R."/>
            <person name="Osoegawa K."/>
            <person name="de Jong P."/>
            <person name="Grimwood J."/>
            <person name="Chapman J.A."/>
            <person name="Shapiro H."/>
            <person name="Aerts A."/>
            <person name="Otillar R.P."/>
            <person name="Terry A.Y."/>
            <person name="Boore J.L."/>
            <person name="Grigoriev I.V."/>
            <person name="Lindberg D.R."/>
            <person name="Seaver E.C."/>
            <person name="Weisblat D.A."/>
            <person name="Putnam N.H."/>
            <person name="Rokhsar D.S."/>
        </authorList>
    </citation>
    <scope>NUCLEOTIDE SEQUENCE [LARGE SCALE GENOMIC DNA]</scope>
</reference>
<organism evidence="2 3">
    <name type="scientific">Lottia gigantea</name>
    <name type="common">Giant owl limpet</name>
    <dbReference type="NCBI Taxonomy" id="225164"/>
    <lineage>
        <taxon>Eukaryota</taxon>
        <taxon>Metazoa</taxon>
        <taxon>Spiralia</taxon>
        <taxon>Lophotrochozoa</taxon>
        <taxon>Mollusca</taxon>
        <taxon>Gastropoda</taxon>
        <taxon>Patellogastropoda</taxon>
        <taxon>Lottioidea</taxon>
        <taxon>Lottiidae</taxon>
        <taxon>Lottia</taxon>
    </lineage>
</organism>
<dbReference type="KEGG" id="lgi:LOTGIDRAFT_230843"/>
<dbReference type="EMBL" id="KB200869">
    <property type="protein sequence ID" value="ESO99886.1"/>
    <property type="molecule type" value="Genomic_DNA"/>
</dbReference>
<gene>
    <name evidence="2" type="ORF">LOTGIDRAFT_230843</name>
</gene>
<dbReference type="RefSeq" id="XP_009049327.1">
    <property type="nucleotide sequence ID" value="XM_009051079.1"/>
</dbReference>
<proteinExistence type="predicted"/>